<evidence type="ECO:0000313" key="2">
    <source>
        <dbReference type="Proteomes" id="UP000015105"/>
    </source>
</evidence>
<name>A0A453JR59_AEGTS</name>
<dbReference type="AlphaFoldDB" id="A0A453JR59"/>
<accession>A0A453JR59</accession>
<proteinExistence type="predicted"/>
<evidence type="ECO:0000313" key="1">
    <source>
        <dbReference type="EnsemblPlants" id="AET5Gv20164800.11"/>
    </source>
</evidence>
<dbReference type="Proteomes" id="UP000015105">
    <property type="component" value="Chromosome 5D"/>
</dbReference>
<organism evidence="1 2">
    <name type="scientific">Aegilops tauschii subsp. strangulata</name>
    <name type="common">Goatgrass</name>
    <dbReference type="NCBI Taxonomy" id="200361"/>
    <lineage>
        <taxon>Eukaryota</taxon>
        <taxon>Viridiplantae</taxon>
        <taxon>Streptophyta</taxon>
        <taxon>Embryophyta</taxon>
        <taxon>Tracheophyta</taxon>
        <taxon>Spermatophyta</taxon>
        <taxon>Magnoliopsida</taxon>
        <taxon>Liliopsida</taxon>
        <taxon>Poales</taxon>
        <taxon>Poaceae</taxon>
        <taxon>BOP clade</taxon>
        <taxon>Pooideae</taxon>
        <taxon>Triticodae</taxon>
        <taxon>Triticeae</taxon>
        <taxon>Triticinae</taxon>
        <taxon>Aegilops</taxon>
    </lineage>
</organism>
<keyword evidence="2" id="KW-1185">Reference proteome</keyword>
<dbReference type="EnsemblPlants" id="AET5Gv20164800.11">
    <property type="protein sequence ID" value="AET5Gv20164800.11"/>
    <property type="gene ID" value="AET5Gv20164800"/>
</dbReference>
<reference evidence="1" key="5">
    <citation type="journal article" date="2021" name="G3 (Bethesda)">
        <title>Aegilops tauschii genome assembly Aet v5.0 features greater sequence contiguity and improved annotation.</title>
        <authorList>
            <person name="Wang L."/>
            <person name="Zhu T."/>
            <person name="Rodriguez J.C."/>
            <person name="Deal K.R."/>
            <person name="Dubcovsky J."/>
            <person name="McGuire P.E."/>
            <person name="Lux T."/>
            <person name="Spannagl M."/>
            <person name="Mayer K.F.X."/>
            <person name="Baldrich P."/>
            <person name="Meyers B.C."/>
            <person name="Huo N."/>
            <person name="Gu Y.Q."/>
            <person name="Zhou H."/>
            <person name="Devos K.M."/>
            <person name="Bennetzen J.L."/>
            <person name="Unver T."/>
            <person name="Budak H."/>
            <person name="Gulick P.J."/>
            <person name="Galiba G."/>
            <person name="Kalapos B."/>
            <person name="Nelson D.R."/>
            <person name="Li P."/>
            <person name="You F.M."/>
            <person name="Luo M.C."/>
            <person name="Dvorak J."/>
        </authorList>
    </citation>
    <scope>NUCLEOTIDE SEQUENCE [LARGE SCALE GENOMIC DNA]</scope>
    <source>
        <strain evidence="1">cv. AL8/78</strain>
    </source>
</reference>
<sequence>MLACCCCYLCLPPKRIEMLLCLMLSFADSCTFRYRTGLLEFCCLLLQIVGMENQRYFNLLQNYLGLKICTGLKNNAEISKVLKNPPLL</sequence>
<reference evidence="2" key="1">
    <citation type="journal article" date="2014" name="Science">
        <title>Ancient hybridizations among the ancestral genomes of bread wheat.</title>
        <authorList>
            <consortium name="International Wheat Genome Sequencing Consortium,"/>
            <person name="Marcussen T."/>
            <person name="Sandve S.R."/>
            <person name="Heier L."/>
            <person name="Spannagl M."/>
            <person name="Pfeifer M."/>
            <person name="Jakobsen K.S."/>
            <person name="Wulff B.B."/>
            <person name="Steuernagel B."/>
            <person name="Mayer K.F."/>
            <person name="Olsen O.A."/>
        </authorList>
    </citation>
    <scope>NUCLEOTIDE SEQUENCE [LARGE SCALE GENOMIC DNA]</scope>
    <source>
        <strain evidence="2">cv. AL8/78</strain>
    </source>
</reference>
<reference evidence="1" key="4">
    <citation type="submission" date="2019-03" db="UniProtKB">
        <authorList>
            <consortium name="EnsemblPlants"/>
        </authorList>
    </citation>
    <scope>IDENTIFICATION</scope>
</reference>
<dbReference type="Gramene" id="AET5Gv20164800.11">
    <property type="protein sequence ID" value="AET5Gv20164800.11"/>
    <property type="gene ID" value="AET5Gv20164800"/>
</dbReference>
<reference evidence="1" key="3">
    <citation type="journal article" date="2017" name="Nature">
        <title>Genome sequence of the progenitor of the wheat D genome Aegilops tauschii.</title>
        <authorList>
            <person name="Luo M.C."/>
            <person name="Gu Y.Q."/>
            <person name="Puiu D."/>
            <person name="Wang H."/>
            <person name="Twardziok S.O."/>
            <person name="Deal K.R."/>
            <person name="Huo N."/>
            <person name="Zhu T."/>
            <person name="Wang L."/>
            <person name="Wang Y."/>
            <person name="McGuire P.E."/>
            <person name="Liu S."/>
            <person name="Long H."/>
            <person name="Ramasamy R.K."/>
            <person name="Rodriguez J.C."/>
            <person name="Van S.L."/>
            <person name="Yuan L."/>
            <person name="Wang Z."/>
            <person name="Xia Z."/>
            <person name="Xiao L."/>
            <person name="Anderson O.D."/>
            <person name="Ouyang S."/>
            <person name="Liang Y."/>
            <person name="Zimin A.V."/>
            <person name="Pertea G."/>
            <person name="Qi P."/>
            <person name="Bennetzen J.L."/>
            <person name="Dai X."/>
            <person name="Dawson M.W."/>
            <person name="Muller H.G."/>
            <person name="Kugler K."/>
            <person name="Rivarola-Duarte L."/>
            <person name="Spannagl M."/>
            <person name="Mayer K.F.X."/>
            <person name="Lu F.H."/>
            <person name="Bevan M.W."/>
            <person name="Leroy P."/>
            <person name="Li P."/>
            <person name="You F.M."/>
            <person name="Sun Q."/>
            <person name="Liu Z."/>
            <person name="Lyons E."/>
            <person name="Wicker T."/>
            <person name="Salzberg S.L."/>
            <person name="Devos K.M."/>
            <person name="Dvorak J."/>
        </authorList>
    </citation>
    <scope>NUCLEOTIDE SEQUENCE [LARGE SCALE GENOMIC DNA]</scope>
    <source>
        <strain evidence="1">cv. AL8/78</strain>
    </source>
</reference>
<protein>
    <submittedName>
        <fullName evidence="1">Uncharacterized protein</fullName>
    </submittedName>
</protein>
<reference evidence="2" key="2">
    <citation type="journal article" date="2017" name="Nat. Plants">
        <title>The Aegilops tauschii genome reveals multiple impacts of transposons.</title>
        <authorList>
            <person name="Zhao G."/>
            <person name="Zou C."/>
            <person name="Li K."/>
            <person name="Wang K."/>
            <person name="Li T."/>
            <person name="Gao L."/>
            <person name="Zhang X."/>
            <person name="Wang H."/>
            <person name="Yang Z."/>
            <person name="Liu X."/>
            <person name="Jiang W."/>
            <person name="Mao L."/>
            <person name="Kong X."/>
            <person name="Jiao Y."/>
            <person name="Jia J."/>
        </authorList>
    </citation>
    <scope>NUCLEOTIDE SEQUENCE [LARGE SCALE GENOMIC DNA]</scope>
    <source>
        <strain evidence="2">cv. AL8/78</strain>
    </source>
</reference>